<evidence type="ECO:0000256" key="2">
    <source>
        <dbReference type="ARBA" id="ARBA00001946"/>
    </source>
</evidence>
<dbReference type="SUPFAM" id="SSF56219">
    <property type="entry name" value="DNase I-like"/>
    <property type="match status" value="1"/>
</dbReference>
<dbReference type="InterPro" id="IPR051547">
    <property type="entry name" value="TDP2-like"/>
</dbReference>
<keyword evidence="3" id="KW-0540">Nuclease</keyword>
<dbReference type="Gene3D" id="3.60.10.10">
    <property type="entry name" value="Endonuclease/exonuclease/phosphatase"/>
    <property type="match status" value="1"/>
</dbReference>
<evidence type="ECO:0000256" key="5">
    <source>
        <dbReference type="ARBA" id="ARBA00022763"/>
    </source>
</evidence>
<evidence type="ECO:0000259" key="9">
    <source>
        <dbReference type="Pfam" id="PF03372"/>
    </source>
</evidence>
<dbReference type="Proteomes" id="UP001432099">
    <property type="component" value="Chromosome"/>
</dbReference>
<evidence type="ECO:0000256" key="6">
    <source>
        <dbReference type="ARBA" id="ARBA00022801"/>
    </source>
</evidence>
<dbReference type="InterPro" id="IPR005135">
    <property type="entry name" value="Endo/exonuclease/phosphatase"/>
</dbReference>
<organism evidence="10 11">
    <name type="scientific">Turicibacter faecis</name>
    <dbReference type="NCBI Taxonomy" id="2963365"/>
    <lineage>
        <taxon>Bacteria</taxon>
        <taxon>Bacillati</taxon>
        <taxon>Bacillota</taxon>
        <taxon>Erysipelotrichia</taxon>
        <taxon>Erysipelotrichales</taxon>
        <taxon>Turicibacteraceae</taxon>
        <taxon>Turicibacter</taxon>
    </lineage>
</organism>
<evidence type="ECO:0000313" key="10">
    <source>
        <dbReference type="EMBL" id="BEH90777.1"/>
    </source>
</evidence>
<name>A0ABN6ZHC2_9FIRM</name>
<comment type="cofactor">
    <cofactor evidence="2">
        <name>Mg(2+)</name>
        <dbReference type="ChEBI" id="CHEBI:18420"/>
    </cofactor>
</comment>
<feature type="domain" description="Endonuclease/exonuclease/phosphatase" evidence="9">
    <location>
        <begin position="4"/>
        <end position="248"/>
    </location>
</feature>
<keyword evidence="6" id="KW-0378">Hydrolase</keyword>
<sequence length="262" mass="30761">MKIMTFNLRSDSVLDGKNRWRHRKEIVCDILEKYSCDIIGLQEVTVKMRADLEKNLKGYQIIGRPRSKRFFIEHNNILVSTKHTILSQETFWLSRNPQKVGSSVWYSIFPRICTTAKIKLSTGEVVRVYNTHLDCYLSPARQYGLKKIMRYIEKQHALEKLPVILMGDFNANPHHRVIQTIFGEKYNTQQLVAVQEKDPKIYHQATMGRFKDRERGMHLDYIFVSPEYEVERTQIIKDNQNGRFPSDHYPLVADICLQRGNG</sequence>
<keyword evidence="8" id="KW-0234">DNA repair</keyword>
<dbReference type="CDD" id="cd09083">
    <property type="entry name" value="EEP-1"/>
    <property type="match status" value="1"/>
</dbReference>
<dbReference type="PANTHER" id="PTHR15822">
    <property type="entry name" value="TRAF AND TNF RECEPTOR-ASSOCIATED PROTEIN"/>
    <property type="match status" value="1"/>
</dbReference>
<keyword evidence="10" id="KW-0255">Endonuclease</keyword>
<dbReference type="InterPro" id="IPR036691">
    <property type="entry name" value="Endo/exonu/phosph_ase_sf"/>
</dbReference>
<dbReference type="EMBL" id="AP028127">
    <property type="protein sequence ID" value="BEH90777.1"/>
    <property type="molecule type" value="Genomic_DNA"/>
</dbReference>
<evidence type="ECO:0000256" key="8">
    <source>
        <dbReference type="ARBA" id="ARBA00023204"/>
    </source>
</evidence>
<dbReference type="Pfam" id="PF03372">
    <property type="entry name" value="Exo_endo_phos"/>
    <property type="match status" value="1"/>
</dbReference>
<keyword evidence="11" id="KW-1185">Reference proteome</keyword>
<keyword evidence="4" id="KW-0479">Metal-binding</keyword>
<accession>A0ABN6ZHC2</accession>
<keyword evidence="7" id="KW-0460">Magnesium</keyword>
<dbReference type="PANTHER" id="PTHR15822:SF4">
    <property type="entry name" value="TYROSYL-DNA PHOSPHODIESTERASE 2"/>
    <property type="match status" value="1"/>
</dbReference>
<evidence type="ECO:0000256" key="3">
    <source>
        <dbReference type="ARBA" id="ARBA00022722"/>
    </source>
</evidence>
<evidence type="ECO:0000313" key="11">
    <source>
        <dbReference type="Proteomes" id="UP001432099"/>
    </source>
</evidence>
<reference evidence="10" key="1">
    <citation type="journal article" date="2024" name="Int. J. Syst. Evol. Microbiol.">
        <title>Turicibacter faecis sp. nov., isolated from faeces of heart failure mouse model.</title>
        <authorList>
            <person name="Imamura Y."/>
            <person name="Motooka D."/>
            <person name="Nakajima Y."/>
            <person name="Ito S."/>
            <person name="Kitakaze M."/>
            <person name="Iida T."/>
            <person name="Nakamura S."/>
        </authorList>
    </citation>
    <scope>NUCLEOTIDE SEQUENCE</scope>
    <source>
        <strain evidence="10">TC023</strain>
    </source>
</reference>
<evidence type="ECO:0000256" key="1">
    <source>
        <dbReference type="ARBA" id="ARBA00001936"/>
    </source>
</evidence>
<dbReference type="GO" id="GO:0004519">
    <property type="term" value="F:endonuclease activity"/>
    <property type="evidence" value="ECO:0007669"/>
    <property type="project" value="UniProtKB-KW"/>
</dbReference>
<evidence type="ECO:0000256" key="7">
    <source>
        <dbReference type="ARBA" id="ARBA00022842"/>
    </source>
</evidence>
<protein>
    <submittedName>
        <fullName evidence="10">Endonuclease</fullName>
    </submittedName>
</protein>
<gene>
    <name evidence="10" type="ORF">T23_08790</name>
</gene>
<keyword evidence="5" id="KW-0227">DNA damage</keyword>
<evidence type="ECO:0000256" key="4">
    <source>
        <dbReference type="ARBA" id="ARBA00022723"/>
    </source>
</evidence>
<comment type="cofactor">
    <cofactor evidence="1">
        <name>Mn(2+)</name>
        <dbReference type="ChEBI" id="CHEBI:29035"/>
    </cofactor>
</comment>
<proteinExistence type="predicted"/>